<organism evidence="6">
    <name type="scientific">Herbiconiux sp. A18JL235</name>
    <dbReference type="NCBI Taxonomy" id="3152363"/>
    <lineage>
        <taxon>Bacteria</taxon>
        <taxon>Bacillati</taxon>
        <taxon>Actinomycetota</taxon>
        <taxon>Actinomycetes</taxon>
        <taxon>Micrococcales</taxon>
        <taxon>Microbacteriaceae</taxon>
        <taxon>Herbiconiux</taxon>
    </lineage>
</organism>
<protein>
    <submittedName>
        <fullName evidence="6">GntR family transcriptional regulator</fullName>
    </submittedName>
</protein>
<evidence type="ECO:0000256" key="1">
    <source>
        <dbReference type="ARBA" id="ARBA00023015"/>
    </source>
</evidence>
<dbReference type="InterPro" id="IPR036388">
    <property type="entry name" value="WH-like_DNA-bd_sf"/>
</dbReference>
<dbReference type="Pfam" id="PF00392">
    <property type="entry name" value="GntR"/>
    <property type="match status" value="1"/>
</dbReference>
<dbReference type="SMART" id="SM00345">
    <property type="entry name" value="HTH_GNTR"/>
    <property type="match status" value="1"/>
</dbReference>
<dbReference type="InterPro" id="IPR008920">
    <property type="entry name" value="TF_FadR/GntR_C"/>
</dbReference>
<name>A0AB39BFP9_9MICO</name>
<evidence type="ECO:0000313" key="6">
    <source>
        <dbReference type="EMBL" id="XDI05189.1"/>
    </source>
</evidence>
<dbReference type="RefSeq" id="WP_368497573.1">
    <property type="nucleotide sequence ID" value="NZ_CP162511.1"/>
</dbReference>
<dbReference type="SUPFAM" id="SSF46785">
    <property type="entry name" value="Winged helix' DNA-binding domain"/>
    <property type="match status" value="1"/>
</dbReference>
<dbReference type="InterPro" id="IPR036390">
    <property type="entry name" value="WH_DNA-bd_sf"/>
</dbReference>
<dbReference type="AlphaFoldDB" id="A0AB39BFP9"/>
<dbReference type="Pfam" id="PF07729">
    <property type="entry name" value="FCD"/>
    <property type="match status" value="1"/>
</dbReference>
<keyword evidence="1" id="KW-0805">Transcription regulation</keyword>
<accession>A0AB39BFP9</accession>
<dbReference type="InterPro" id="IPR000524">
    <property type="entry name" value="Tscrpt_reg_HTH_GntR"/>
</dbReference>
<dbReference type="PROSITE" id="PS50949">
    <property type="entry name" value="HTH_GNTR"/>
    <property type="match status" value="1"/>
</dbReference>
<evidence type="ECO:0000256" key="4">
    <source>
        <dbReference type="SAM" id="MobiDB-lite"/>
    </source>
</evidence>
<gene>
    <name evidence="6" type="ORF">ABFY20_18000</name>
</gene>
<dbReference type="GO" id="GO:0003700">
    <property type="term" value="F:DNA-binding transcription factor activity"/>
    <property type="evidence" value="ECO:0007669"/>
    <property type="project" value="InterPro"/>
</dbReference>
<dbReference type="PANTHER" id="PTHR43537:SF5">
    <property type="entry name" value="UXU OPERON TRANSCRIPTIONAL REGULATOR"/>
    <property type="match status" value="1"/>
</dbReference>
<dbReference type="SMART" id="SM00895">
    <property type="entry name" value="FCD"/>
    <property type="match status" value="1"/>
</dbReference>
<dbReference type="PRINTS" id="PR00035">
    <property type="entry name" value="HTHGNTR"/>
</dbReference>
<dbReference type="Gene3D" id="1.20.120.530">
    <property type="entry name" value="GntR ligand-binding domain-like"/>
    <property type="match status" value="1"/>
</dbReference>
<evidence type="ECO:0000256" key="2">
    <source>
        <dbReference type="ARBA" id="ARBA00023125"/>
    </source>
</evidence>
<dbReference type="GO" id="GO:0003677">
    <property type="term" value="F:DNA binding"/>
    <property type="evidence" value="ECO:0007669"/>
    <property type="project" value="UniProtKB-KW"/>
</dbReference>
<dbReference type="SUPFAM" id="SSF48008">
    <property type="entry name" value="GntR ligand-binding domain-like"/>
    <property type="match status" value="1"/>
</dbReference>
<sequence length="239" mass="26208">MARAGETAYALLRSEILDWSLAPGTVLAELELSARLGISRTPVREALARLVADGLAEPPGGRGLIVAPVSAENVVELFELRRLLEAEAAGLAARRRDPEPFRALRDELRDAAPLLDDPDPARRAYYDLVARFDDAVDRAVGNPFLVSALDGVRTHLVRIRRLSHDNPERLLEAAREHLLIVEAIADGDAQLAQDATRVHLHRSLRSTLASLAALDEAHPLNAPRHNPDSRSIPVRRTAR</sequence>
<dbReference type="Gene3D" id="1.10.10.10">
    <property type="entry name" value="Winged helix-like DNA-binding domain superfamily/Winged helix DNA-binding domain"/>
    <property type="match status" value="1"/>
</dbReference>
<proteinExistence type="predicted"/>
<feature type="domain" description="HTH gntR-type" evidence="5">
    <location>
        <begin position="2"/>
        <end position="69"/>
    </location>
</feature>
<evidence type="ECO:0000259" key="5">
    <source>
        <dbReference type="PROSITE" id="PS50949"/>
    </source>
</evidence>
<evidence type="ECO:0000256" key="3">
    <source>
        <dbReference type="ARBA" id="ARBA00023163"/>
    </source>
</evidence>
<feature type="region of interest" description="Disordered" evidence="4">
    <location>
        <begin position="219"/>
        <end position="239"/>
    </location>
</feature>
<dbReference type="PANTHER" id="PTHR43537">
    <property type="entry name" value="TRANSCRIPTIONAL REGULATOR, GNTR FAMILY"/>
    <property type="match status" value="1"/>
</dbReference>
<keyword evidence="2" id="KW-0238">DNA-binding</keyword>
<dbReference type="InterPro" id="IPR011711">
    <property type="entry name" value="GntR_C"/>
</dbReference>
<keyword evidence="3" id="KW-0804">Transcription</keyword>
<dbReference type="EMBL" id="CP162511">
    <property type="protein sequence ID" value="XDI05189.1"/>
    <property type="molecule type" value="Genomic_DNA"/>
</dbReference>
<reference evidence="6" key="1">
    <citation type="submission" date="2024-05" db="EMBL/GenBank/DDBJ databases">
        <title>Herbiconiux sp. A18JL235.</title>
        <authorList>
            <person name="Zhang G."/>
        </authorList>
    </citation>
    <scope>NUCLEOTIDE SEQUENCE</scope>
    <source>
        <strain evidence="6">A18JL235</strain>
    </source>
</reference>